<evidence type="ECO:0000256" key="5">
    <source>
        <dbReference type="ARBA" id="ARBA00023136"/>
    </source>
</evidence>
<evidence type="ECO:0000256" key="3">
    <source>
        <dbReference type="ARBA" id="ARBA00022692"/>
    </source>
</evidence>
<comment type="subcellular location">
    <subcellularLocation>
        <location evidence="1">Cell membrane</location>
        <topology evidence="1">Multi-pass membrane protein</topology>
    </subcellularLocation>
</comment>
<feature type="transmembrane region" description="Helical" evidence="6">
    <location>
        <begin position="185"/>
        <end position="202"/>
    </location>
</feature>
<evidence type="ECO:0000256" key="6">
    <source>
        <dbReference type="SAM" id="Phobius"/>
    </source>
</evidence>
<dbReference type="EMBL" id="JBHUMO010000035">
    <property type="protein sequence ID" value="MFD2728823.1"/>
    <property type="molecule type" value="Genomic_DNA"/>
</dbReference>
<keyword evidence="4 6" id="KW-1133">Transmembrane helix</keyword>
<evidence type="ECO:0000313" key="8">
    <source>
        <dbReference type="Proteomes" id="UP001597427"/>
    </source>
</evidence>
<feature type="transmembrane region" description="Helical" evidence="6">
    <location>
        <begin position="101"/>
        <end position="121"/>
    </location>
</feature>
<feature type="transmembrane region" description="Helical" evidence="6">
    <location>
        <begin position="157"/>
        <end position="178"/>
    </location>
</feature>
<feature type="transmembrane region" description="Helical" evidence="6">
    <location>
        <begin position="68"/>
        <end position="89"/>
    </location>
</feature>
<organism evidence="7 8">
    <name type="scientific">Enterococcus camelliae</name>
    <dbReference type="NCBI Taxonomy" id="453959"/>
    <lineage>
        <taxon>Bacteria</taxon>
        <taxon>Bacillati</taxon>
        <taxon>Bacillota</taxon>
        <taxon>Bacilli</taxon>
        <taxon>Lactobacillales</taxon>
        <taxon>Enterococcaceae</taxon>
        <taxon>Enterococcus</taxon>
    </lineage>
</organism>
<dbReference type="Proteomes" id="UP001597427">
    <property type="component" value="Unassembled WGS sequence"/>
</dbReference>
<protein>
    <submittedName>
        <fullName evidence="7">ABC transporter permease</fullName>
    </submittedName>
</protein>
<sequence>MNRIYFMVYNLNYGYNYFSYALGSGLLVMIVIVPILTMKSFAEERHNKSDQLLLTSPVSVTKIVLGKYLAMISILGIACVIFMIFPVIIRMLGTAHFLIDYLTILMFFLIGSVYIAIGMFLSSTTESQIIAAVGTMAVLLLLYFWSTLTNYLPSGTFANLMMVLILFALVALALQSYLQNWKFTSLIYAVFALGTIIVYFVTKTSFESLLTNILSSFDLTAVLTDLVDSNLLNIPNVFLLLSLIVAFNYLTIQVIQKRRWS</sequence>
<dbReference type="PANTHER" id="PTHR30294:SF29">
    <property type="entry name" value="MULTIDRUG ABC TRANSPORTER PERMEASE YBHS-RELATED"/>
    <property type="match status" value="1"/>
</dbReference>
<dbReference type="RefSeq" id="WP_379980601.1">
    <property type="nucleotide sequence ID" value="NZ_JBHUMO010000035.1"/>
</dbReference>
<name>A0ABW5TK15_9ENTE</name>
<evidence type="ECO:0000256" key="1">
    <source>
        <dbReference type="ARBA" id="ARBA00004651"/>
    </source>
</evidence>
<evidence type="ECO:0000256" key="2">
    <source>
        <dbReference type="ARBA" id="ARBA00022475"/>
    </source>
</evidence>
<accession>A0ABW5TK15</accession>
<feature type="transmembrane region" description="Helical" evidence="6">
    <location>
        <begin position="237"/>
        <end position="255"/>
    </location>
</feature>
<proteinExistence type="predicted"/>
<feature type="transmembrane region" description="Helical" evidence="6">
    <location>
        <begin position="17"/>
        <end position="38"/>
    </location>
</feature>
<keyword evidence="2" id="KW-1003">Cell membrane</keyword>
<dbReference type="InterPro" id="IPR051449">
    <property type="entry name" value="ABC-2_transporter_component"/>
</dbReference>
<dbReference type="Pfam" id="PF12679">
    <property type="entry name" value="ABC2_membrane_2"/>
    <property type="match status" value="1"/>
</dbReference>
<gene>
    <name evidence="7" type="ORF">ACFSR0_05205</name>
</gene>
<keyword evidence="3 6" id="KW-0812">Transmembrane</keyword>
<reference evidence="8" key="1">
    <citation type="journal article" date="2019" name="Int. J. Syst. Evol. Microbiol.">
        <title>The Global Catalogue of Microorganisms (GCM) 10K type strain sequencing project: providing services to taxonomists for standard genome sequencing and annotation.</title>
        <authorList>
            <consortium name="The Broad Institute Genomics Platform"/>
            <consortium name="The Broad Institute Genome Sequencing Center for Infectious Disease"/>
            <person name="Wu L."/>
            <person name="Ma J."/>
        </authorList>
    </citation>
    <scope>NUCLEOTIDE SEQUENCE [LARGE SCALE GENOMIC DNA]</scope>
    <source>
        <strain evidence="8">TISTR 932</strain>
    </source>
</reference>
<dbReference type="PANTHER" id="PTHR30294">
    <property type="entry name" value="MEMBRANE COMPONENT OF ABC TRANSPORTER YHHJ-RELATED"/>
    <property type="match status" value="1"/>
</dbReference>
<evidence type="ECO:0000313" key="7">
    <source>
        <dbReference type="EMBL" id="MFD2728823.1"/>
    </source>
</evidence>
<comment type="caution">
    <text evidence="7">The sequence shown here is derived from an EMBL/GenBank/DDBJ whole genome shotgun (WGS) entry which is preliminary data.</text>
</comment>
<evidence type="ECO:0000256" key="4">
    <source>
        <dbReference type="ARBA" id="ARBA00022989"/>
    </source>
</evidence>
<feature type="transmembrane region" description="Helical" evidence="6">
    <location>
        <begin position="128"/>
        <end position="145"/>
    </location>
</feature>
<keyword evidence="5 6" id="KW-0472">Membrane</keyword>
<keyword evidence="8" id="KW-1185">Reference proteome</keyword>